<feature type="binding site" evidence="18">
    <location>
        <position position="377"/>
    </location>
    <ligand>
        <name>acetyl-CoA</name>
        <dbReference type="ChEBI" id="CHEBI:57288"/>
    </ligand>
</feature>
<dbReference type="Gene3D" id="2.160.10.10">
    <property type="entry name" value="Hexapeptide repeat proteins"/>
    <property type="match status" value="1"/>
</dbReference>
<dbReference type="GO" id="GO:0008360">
    <property type="term" value="P:regulation of cell shape"/>
    <property type="evidence" value="ECO:0007669"/>
    <property type="project" value="UniProtKB-KW"/>
</dbReference>
<comment type="similarity">
    <text evidence="2 18">In the C-terminal section; belongs to the transferase hexapeptide repeat family.</text>
</comment>
<dbReference type="Gene3D" id="3.90.550.10">
    <property type="entry name" value="Spore Coat Polysaccharide Biosynthesis Protein SpsA, Chain A"/>
    <property type="match status" value="1"/>
</dbReference>
<comment type="caution">
    <text evidence="21">The sequence shown here is derived from an EMBL/GenBank/DDBJ whole genome shotgun (WGS) entry which is preliminary data.</text>
</comment>
<feature type="binding site" evidence="18">
    <location>
        <position position="363"/>
    </location>
    <ligand>
        <name>UDP-N-acetyl-alpha-D-glucosamine</name>
        <dbReference type="ChEBI" id="CHEBI:57705"/>
    </ligand>
</feature>
<dbReference type="InterPro" id="IPR025877">
    <property type="entry name" value="MobA-like_NTP_Trfase"/>
</dbReference>
<dbReference type="Pfam" id="PF12804">
    <property type="entry name" value="NTP_transf_3"/>
    <property type="match status" value="1"/>
</dbReference>
<dbReference type="GO" id="GO:0019134">
    <property type="term" value="F:glucosamine-1-phosphate N-acetyltransferase activity"/>
    <property type="evidence" value="ECO:0007669"/>
    <property type="project" value="UniProtKB-UniRule"/>
</dbReference>
<evidence type="ECO:0000256" key="6">
    <source>
        <dbReference type="ARBA" id="ARBA00022695"/>
    </source>
</evidence>
<dbReference type="SUPFAM" id="SSF53448">
    <property type="entry name" value="Nucleotide-diphospho-sugar transferases"/>
    <property type="match status" value="1"/>
</dbReference>
<feature type="binding site" evidence="18">
    <location>
        <position position="437"/>
    </location>
    <ligand>
        <name>acetyl-CoA</name>
        <dbReference type="ChEBI" id="CHEBI:57288"/>
    </ligand>
</feature>
<feature type="binding site" evidence="18">
    <location>
        <begin position="78"/>
        <end position="79"/>
    </location>
    <ligand>
        <name>UDP-N-acetyl-alpha-D-glucosamine</name>
        <dbReference type="ChEBI" id="CHEBI:57705"/>
    </ligand>
</feature>
<keyword evidence="4 18" id="KW-0963">Cytoplasm</keyword>
<sequence>MSTSVIILAAGKGTRMRSSLPKVLQPLAGRPLLGHVIDTAKKLQAGNIITIYGHGGQLVQDAFAHENVQWVEQAEQLGTGHAVKVTLPVLPQDGQSLILSGDVPCISQETLQKLLDASQNTGIGLVTLTVADATGYGRIVRENGKIQAIVEHKDASEEQRKIKEFNTGIYAVSNAKLHEWLPKLSNDNAQGEYYLTDIVAMAIADGLEVASVEPERAFEVEGVNDRVQLAALEREFQAYQAKLLMQQGVHLIDPNRFDLRGQLTVGKDVRIDINVIIEGDCELGDNVEIGAGCVIKNTKIASGTKVQPYSVFDSAVVGEDAQIGPFARLRPGAELANEVHIGNFVEVKNTKIGLGSKANHFTYLGDAEVGAGSNIGAGTITCNYDGANKFKTIIGDAAFIGSNSSLVAPVTIGNGATVGAGSTITRDVADHSLAVERSKQFAKENYPRPQKIKK</sequence>
<evidence type="ECO:0000259" key="20">
    <source>
        <dbReference type="Pfam" id="PF25087"/>
    </source>
</evidence>
<evidence type="ECO:0000259" key="19">
    <source>
        <dbReference type="Pfam" id="PF12804"/>
    </source>
</evidence>
<gene>
    <name evidence="18 21" type="primary">glmU</name>
    <name evidence="21" type="ORF">D7V64_15350</name>
</gene>
<dbReference type="UniPathway" id="UPA00973"/>
<dbReference type="SUPFAM" id="SSF51161">
    <property type="entry name" value="Trimeric LpxA-like enzymes"/>
    <property type="match status" value="1"/>
</dbReference>
<evidence type="ECO:0000256" key="9">
    <source>
        <dbReference type="ARBA" id="ARBA00022842"/>
    </source>
</evidence>
<organism evidence="21 22">
    <name type="scientific">Acinetobacter cumulans</name>
    <dbReference type="NCBI Taxonomy" id="2136182"/>
    <lineage>
        <taxon>Bacteria</taxon>
        <taxon>Pseudomonadati</taxon>
        <taxon>Pseudomonadota</taxon>
        <taxon>Gammaproteobacteria</taxon>
        <taxon>Moraxellales</taxon>
        <taxon>Moraxellaceae</taxon>
        <taxon>Acinetobacter</taxon>
    </lineage>
</organism>
<comment type="function">
    <text evidence="17 18">Catalyzes the last two sequential reactions in the de novo biosynthetic pathway for UDP-N-acetylglucosamine (UDP-GlcNAc). The C-terminal domain catalyzes the transfer of acetyl group from acetyl coenzyme A to glucosamine-1-phosphate (GlcN-1-P) to produce N-acetylglucosamine-1-phosphate (GlcNAc-1-P), which is converted into UDP-GlcNAc by the transfer of uridine 5-monophosphate (from uridine 5-triphosphate), a reaction catalyzed by the N-terminal domain.</text>
</comment>
<feature type="domain" description="Mannose-1-phosphate guanyltransferase C-terminal" evidence="20">
    <location>
        <begin position="261"/>
        <end position="354"/>
    </location>
</feature>
<comment type="pathway">
    <text evidence="18">Bacterial outer membrane biogenesis; LPS lipid A biosynthesis.</text>
</comment>
<dbReference type="GO" id="GO:0005737">
    <property type="term" value="C:cytoplasm"/>
    <property type="evidence" value="ECO:0007669"/>
    <property type="project" value="UniProtKB-SubCell"/>
</dbReference>
<feature type="active site" description="Proton acceptor" evidence="18">
    <location>
        <position position="360"/>
    </location>
</feature>
<evidence type="ECO:0000256" key="8">
    <source>
        <dbReference type="ARBA" id="ARBA00022737"/>
    </source>
</evidence>
<dbReference type="RefSeq" id="WP_120368251.1">
    <property type="nucleotide sequence ID" value="NZ_RAXZ01000034.1"/>
</dbReference>
<keyword evidence="6 18" id="KW-0548">Nucleotidyltransferase</keyword>
<keyword evidence="12 18" id="KW-0511">Multifunctional enzyme</keyword>
<feature type="binding site" evidence="18">
    <location>
        <position position="374"/>
    </location>
    <ligand>
        <name>UDP-N-acetyl-alpha-D-glucosamine</name>
        <dbReference type="ChEBI" id="CHEBI:57705"/>
    </ligand>
</feature>
<dbReference type="PANTHER" id="PTHR43584">
    <property type="entry name" value="NUCLEOTIDYL TRANSFERASE"/>
    <property type="match status" value="1"/>
</dbReference>
<comment type="cofactor">
    <cofactor evidence="18">
        <name>Mg(2+)</name>
        <dbReference type="ChEBI" id="CHEBI:18420"/>
    </cofactor>
    <text evidence="18">Binds 1 Mg(2+) ion per subunit.</text>
</comment>
<dbReference type="InterPro" id="IPR018357">
    <property type="entry name" value="Hexapep_transf_CS"/>
</dbReference>
<keyword evidence="9 18" id="KW-0460">Magnesium</keyword>
<feature type="domain" description="MobA-like NTP transferase" evidence="19">
    <location>
        <begin position="5"/>
        <end position="131"/>
    </location>
</feature>
<comment type="pathway">
    <text evidence="18">Nucleotide-sugar biosynthesis; UDP-N-acetyl-alpha-D-glucosamine biosynthesis; UDP-N-acetyl-alpha-D-glucosamine from N-acetyl-alpha-D-glucosamine 1-phosphate: step 1/1.</text>
</comment>
<feature type="binding site" evidence="18">
    <location>
        <position position="420"/>
    </location>
    <ligand>
        <name>acetyl-CoA</name>
        <dbReference type="ChEBI" id="CHEBI:57288"/>
    </ligand>
</feature>
<dbReference type="Pfam" id="PF25087">
    <property type="entry name" value="GMPPB_C"/>
    <property type="match status" value="1"/>
</dbReference>
<dbReference type="NCBIfam" id="TIGR01173">
    <property type="entry name" value="glmU"/>
    <property type="match status" value="1"/>
</dbReference>
<dbReference type="GO" id="GO:0003977">
    <property type="term" value="F:UDP-N-acetylglucosamine diphosphorylase activity"/>
    <property type="evidence" value="ECO:0007669"/>
    <property type="project" value="UniProtKB-UniRule"/>
</dbReference>
<evidence type="ECO:0000256" key="12">
    <source>
        <dbReference type="ARBA" id="ARBA00023268"/>
    </source>
</evidence>
<name>A0A3A8G091_9GAMM</name>
<evidence type="ECO:0000313" key="22">
    <source>
        <dbReference type="Proteomes" id="UP000281084"/>
    </source>
</evidence>
<dbReference type="EMBL" id="RAXZ01000034">
    <property type="protein sequence ID" value="RKG48354.1"/>
    <property type="molecule type" value="Genomic_DNA"/>
</dbReference>
<evidence type="ECO:0000256" key="4">
    <source>
        <dbReference type="ARBA" id="ARBA00022490"/>
    </source>
</evidence>
<feature type="binding site" evidence="18">
    <location>
        <position position="402"/>
    </location>
    <ligand>
        <name>acetyl-CoA</name>
        <dbReference type="ChEBI" id="CHEBI:57288"/>
    </ligand>
</feature>
<feature type="binding site" evidence="18">
    <location>
        <position position="73"/>
    </location>
    <ligand>
        <name>UDP-N-acetyl-alpha-D-glucosamine</name>
        <dbReference type="ChEBI" id="CHEBI:57705"/>
    </ligand>
</feature>
<dbReference type="GO" id="GO:0000287">
    <property type="term" value="F:magnesium ion binding"/>
    <property type="evidence" value="ECO:0007669"/>
    <property type="project" value="UniProtKB-UniRule"/>
</dbReference>
<evidence type="ECO:0000256" key="10">
    <source>
        <dbReference type="ARBA" id="ARBA00022960"/>
    </source>
</evidence>
<dbReference type="GO" id="GO:0009245">
    <property type="term" value="P:lipid A biosynthetic process"/>
    <property type="evidence" value="ECO:0007669"/>
    <property type="project" value="UniProtKB-UniRule"/>
</dbReference>
<feature type="binding site" evidence="18">
    <location>
        <position position="102"/>
    </location>
    <ligand>
        <name>Mg(2+)</name>
        <dbReference type="ChEBI" id="CHEBI:18420"/>
    </ligand>
</feature>
<dbReference type="CDD" id="cd02540">
    <property type="entry name" value="GT2_GlmU_N_bac"/>
    <property type="match status" value="1"/>
</dbReference>
<evidence type="ECO:0000256" key="14">
    <source>
        <dbReference type="ARBA" id="ARBA00023316"/>
    </source>
</evidence>
<evidence type="ECO:0000256" key="1">
    <source>
        <dbReference type="ARBA" id="ARBA00004496"/>
    </source>
</evidence>
<feature type="binding site" evidence="18">
    <location>
        <begin position="8"/>
        <end position="11"/>
    </location>
    <ligand>
        <name>UDP-N-acetyl-alpha-D-glucosamine</name>
        <dbReference type="ChEBI" id="CHEBI:57705"/>
    </ligand>
</feature>
<evidence type="ECO:0000256" key="13">
    <source>
        <dbReference type="ARBA" id="ARBA00023315"/>
    </source>
</evidence>
<dbReference type="CDD" id="cd03353">
    <property type="entry name" value="LbH_GlmU_C"/>
    <property type="match status" value="1"/>
</dbReference>
<accession>A0A3A8G091</accession>
<feature type="binding site" evidence="18">
    <location>
        <begin position="383"/>
        <end position="384"/>
    </location>
    <ligand>
        <name>acetyl-CoA</name>
        <dbReference type="ChEBI" id="CHEBI:57288"/>
    </ligand>
</feature>
<dbReference type="AlphaFoldDB" id="A0A3A8G091"/>
<comment type="subcellular location">
    <subcellularLocation>
        <location evidence="1 18">Cytoplasm</location>
    </subcellularLocation>
</comment>
<feature type="binding site" evidence="18">
    <location>
        <position position="348"/>
    </location>
    <ligand>
        <name>UDP-N-acetyl-alpha-D-glucosamine</name>
        <dbReference type="ChEBI" id="CHEBI:57705"/>
    </ligand>
</feature>
<feature type="binding site" evidence="18">
    <location>
        <position position="330"/>
    </location>
    <ligand>
        <name>UDP-N-acetyl-alpha-D-glucosamine</name>
        <dbReference type="ChEBI" id="CHEBI:57705"/>
    </ligand>
</feature>
<evidence type="ECO:0000256" key="16">
    <source>
        <dbReference type="ARBA" id="ARBA00048493"/>
    </source>
</evidence>
<keyword evidence="5 18" id="KW-0808">Transferase</keyword>
<evidence type="ECO:0000256" key="15">
    <source>
        <dbReference type="ARBA" id="ARBA00048247"/>
    </source>
</evidence>
<keyword evidence="11 18" id="KW-0573">Peptidoglycan synthesis</keyword>
<dbReference type="GO" id="GO:0000902">
    <property type="term" value="P:cell morphogenesis"/>
    <property type="evidence" value="ECO:0007669"/>
    <property type="project" value="UniProtKB-UniRule"/>
</dbReference>
<dbReference type="PANTHER" id="PTHR43584:SF3">
    <property type="entry name" value="BIFUNCTIONAL PROTEIN GLMU"/>
    <property type="match status" value="1"/>
</dbReference>
<comment type="catalytic activity">
    <reaction evidence="16 18">
        <text>N-acetyl-alpha-D-glucosamine 1-phosphate + UTP + H(+) = UDP-N-acetyl-alpha-D-glucosamine + diphosphate</text>
        <dbReference type="Rhea" id="RHEA:13509"/>
        <dbReference type="ChEBI" id="CHEBI:15378"/>
        <dbReference type="ChEBI" id="CHEBI:33019"/>
        <dbReference type="ChEBI" id="CHEBI:46398"/>
        <dbReference type="ChEBI" id="CHEBI:57705"/>
        <dbReference type="ChEBI" id="CHEBI:57776"/>
        <dbReference type="EC" id="2.7.7.23"/>
    </reaction>
</comment>
<dbReference type="InterPro" id="IPR038009">
    <property type="entry name" value="GlmU_C_LbH"/>
</dbReference>
<evidence type="ECO:0000313" key="21">
    <source>
        <dbReference type="EMBL" id="RKG48354.1"/>
    </source>
</evidence>
<dbReference type="UniPathway" id="UPA00113">
    <property type="reaction ID" value="UER00532"/>
</dbReference>
<proteinExistence type="inferred from homology"/>
<feature type="binding site" evidence="18">
    <location>
        <begin position="100"/>
        <end position="102"/>
    </location>
    <ligand>
        <name>UDP-N-acetyl-alpha-D-glucosamine</name>
        <dbReference type="ChEBI" id="CHEBI:57705"/>
    </ligand>
</feature>
<dbReference type="InterPro" id="IPR056729">
    <property type="entry name" value="GMPPB_C"/>
</dbReference>
<dbReference type="PROSITE" id="PS00101">
    <property type="entry name" value="HEXAPEP_TRANSFERASES"/>
    <property type="match status" value="1"/>
</dbReference>
<keyword evidence="10 18" id="KW-0133">Cell shape</keyword>
<feature type="region of interest" description="Linker" evidence="18">
    <location>
        <begin position="227"/>
        <end position="247"/>
    </location>
</feature>
<feature type="region of interest" description="N-acetyltransferase" evidence="18">
    <location>
        <begin position="248"/>
        <end position="454"/>
    </location>
</feature>
<protein>
    <recommendedName>
        <fullName evidence="18">Bifunctional protein GlmU</fullName>
    </recommendedName>
    <domain>
        <recommendedName>
            <fullName evidence="18">UDP-N-acetylglucosamine pyrophosphorylase</fullName>
            <ecNumber evidence="18">2.7.7.23</ecNumber>
        </recommendedName>
        <alternativeName>
            <fullName evidence="18">N-acetylglucosamine-1-phosphate uridyltransferase</fullName>
        </alternativeName>
    </domain>
    <domain>
        <recommendedName>
            <fullName evidence="18">Glucosamine-1-phosphate N-acetyltransferase</fullName>
            <ecNumber evidence="18">2.3.1.157</ecNumber>
        </recommendedName>
    </domain>
</protein>
<evidence type="ECO:0000256" key="2">
    <source>
        <dbReference type="ARBA" id="ARBA00007707"/>
    </source>
</evidence>
<dbReference type="InterPro" id="IPR001451">
    <property type="entry name" value="Hexapep"/>
</dbReference>
<evidence type="ECO:0000256" key="17">
    <source>
        <dbReference type="ARBA" id="ARBA00049628"/>
    </source>
</evidence>
<dbReference type="InterPro" id="IPR005882">
    <property type="entry name" value="Bifunctional_GlmU"/>
</dbReference>
<comment type="subunit">
    <text evidence="18">Homotrimer.</text>
</comment>
<evidence type="ECO:0000256" key="3">
    <source>
        <dbReference type="ARBA" id="ARBA00007947"/>
    </source>
</evidence>
<dbReference type="InterPro" id="IPR050065">
    <property type="entry name" value="GlmU-like"/>
</dbReference>
<feature type="region of interest" description="Pyrophosphorylase" evidence="18">
    <location>
        <begin position="1"/>
        <end position="226"/>
    </location>
</feature>
<feature type="binding site" evidence="18">
    <location>
        <position position="151"/>
    </location>
    <ligand>
        <name>UDP-N-acetyl-alpha-D-glucosamine</name>
        <dbReference type="ChEBI" id="CHEBI:57705"/>
    </ligand>
</feature>
<feature type="binding site" evidence="18">
    <location>
        <position position="224"/>
    </location>
    <ligand>
        <name>Mg(2+)</name>
        <dbReference type="ChEBI" id="CHEBI:18420"/>
    </ligand>
</feature>
<feature type="binding site" evidence="18">
    <location>
        <position position="224"/>
    </location>
    <ligand>
        <name>UDP-N-acetyl-alpha-D-glucosamine</name>
        <dbReference type="ChEBI" id="CHEBI:57705"/>
    </ligand>
</feature>
<comment type="similarity">
    <text evidence="3 18">In the N-terminal section; belongs to the N-acetylglucosamine-1-phosphate uridyltransferase family.</text>
</comment>
<dbReference type="InterPro" id="IPR011004">
    <property type="entry name" value="Trimer_LpxA-like_sf"/>
</dbReference>
<keyword evidence="14 18" id="KW-0961">Cell wall biogenesis/degradation</keyword>
<evidence type="ECO:0000256" key="7">
    <source>
        <dbReference type="ARBA" id="ARBA00022723"/>
    </source>
</evidence>
<dbReference type="GO" id="GO:0009252">
    <property type="term" value="P:peptidoglycan biosynthetic process"/>
    <property type="evidence" value="ECO:0007669"/>
    <property type="project" value="UniProtKB-UniRule"/>
</dbReference>
<feature type="binding site" evidence="18">
    <location>
        <position position="137"/>
    </location>
    <ligand>
        <name>UDP-N-acetyl-alpha-D-glucosamine</name>
        <dbReference type="ChEBI" id="CHEBI:57705"/>
    </ligand>
</feature>
<reference evidence="21 22" key="1">
    <citation type="submission" date="2018-09" db="EMBL/GenBank/DDBJ databases">
        <title>The draft genome of Acinetobacter spp. strains.</title>
        <authorList>
            <person name="Qin J."/>
            <person name="Feng Y."/>
            <person name="Zong Z."/>
        </authorList>
    </citation>
    <scope>NUCLEOTIDE SEQUENCE [LARGE SCALE GENOMIC DNA]</scope>
    <source>
        <strain evidence="21 22">WCHAc060002</strain>
    </source>
</reference>
<feature type="binding site" evidence="18">
    <location>
        <position position="166"/>
    </location>
    <ligand>
        <name>UDP-N-acetyl-alpha-D-glucosamine</name>
        <dbReference type="ChEBI" id="CHEBI:57705"/>
    </ligand>
</feature>
<dbReference type="Pfam" id="PF00132">
    <property type="entry name" value="Hexapep"/>
    <property type="match status" value="1"/>
</dbReference>
<feature type="binding site" evidence="18">
    <location>
        <position position="22"/>
    </location>
    <ligand>
        <name>UDP-N-acetyl-alpha-D-glucosamine</name>
        <dbReference type="ChEBI" id="CHEBI:57705"/>
    </ligand>
</feature>
<dbReference type="GO" id="GO:0016020">
    <property type="term" value="C:membrane"/>
    <property type="evidence" value="ECO:0007669"/>
    <property type="project" value="GOC"/>
</dbReference>
<keyword evidence="7 18" id="KW-0479">Metal-binding</keyword>
<dbReference type="GO" id="GO:0071555">
    <property type="term" value="P:cell wall organization"/>
    <property type="evidence" value="ECO:0007669"/>
    <property type="project" value="UniProtKB-KW"/>
</dbReference>
<dbReference type="InterPro" id="IPR029044">
    <property type="entry name" value="Nucleotide-diphossugar_trans"/>
</dbReference>
<keyword evidence="8 18" id="KW-0677">Repeat</keyword>
<evidence type="ECO:0000256" key="18">
    <source>
        <dbReference type="HAMAP-Rule" id="MF_01631"/>
    </source>
</evidence>
<dbReference type="HAMAP" id="MF_01631">
    <property type="entry name" value="GlmU"/>
    <property type="match status" value="1"/>
</dbReference>
<dbReference type="Proteomes" id="UP000281084">
    <property type="component" value="Unassembled WGS sequence"/>
</dbReference>
<evidence type="ECO:0000256" key="5">
    <source>
        <dbReference type="ARBA" id="ARBA00022679"/>
    </source>
</evidence>
<dbReference type="EC" id="2.3.1.157" evidence="18"/>
<keyword evidence="13 18" id="KW-0012">Acyltransferase</keyword>
<comment type="pathway">
    <text evidence="18">Nucleotide-sugar biosynthesis; UDP-N-acetyl-alpha-D-glucosamine biosynthesis; N-acetyl-alpha-D-glucosamine 1-phosphate from alpha-D-glucosamine 6-phosphate (route II): step 2/2.</text>
</comment>
<evidence type="ECO:0000256" key="11">
    <source>
        <dbReference type="ARBA" id="ARBA00022984"/>
    </source>
</evidence>
<dbReference type="EC" id="2.7.7.23" evidence="18"/>
<comment type="catalytic activity">
    <reaction evidence="15 18">
        <text>alpha-D-glucosamine 1-phosphate + acetyl-CoA = N-acetyl-alpha-D-glucosamine 1-phosphate + CoA + H(+)</text>
        <dbReference type="Rhea" id="RHEA:13725"/>
        <dbReference type="ChEBI" id="CHEBI:15378"/>
        <dbReference type="ChEBI" id="CHEBI:57287"/>
        <dbReference type="ChEBI" id="CHEBI:57288"/>
        <dbReference type="ChEBI" id="CHEBI:57776"/>
        <dbReference type="ChEBI" id="CHEBI:58516"/>
        <dbReference type="EC" id="2.3.1.157"/>
    </reaction>
</comment>
<dbReference type="GO" id="GO:0006048">
    <property type="term" value="P:UDP-N-acetylglucosamine biosynthetic process"/>
    <property type="evidence" value="ECO:0007669"/>
    <property type="project" value="UniProtKB-UniPathway"/>
</dbReference>